<feature type="chain" id="PRO_5020373486" evidence="1">
    <location>
        <begin position="22"/>
        <end position="432"/>
    </location>
</feature>
<keyword evidence="3" id="KW-1185">Reference proteome</keyword>
<gene>
    <name evidence="2" type="ORF">CWI38_0410p0030</name>
</gene>
<dbReference type="EMBL" id="PITK01000410">
    <property type="protein sequence ID" value="TBU13506.1"/>
    <property type="molecule type" value="Genomic_DNA"/>
</dbReference>
<evidence type="ECO:0000313" key="3">
    <source>
        <dbReference type="Proteomes" id="UP000292282"/>
    </source>
</evidence>
<accession>A0A4Q9LYP8</accession>
<feature type="signal peptide" evidence="1">
    <location>
        <begin position="1"/>
        <end position="21"/>
    </location>
</feature>
<name>A0A4Q9LYP8_9MICR</name>
<dbReference type="VEuPathDB" id="MicrosporidiaDB:CWI38_0410p0030"/>
<proteinExistence type="predicted"/>
<dbReference type="AlphaFoldDB" id="A0A4Q9LYP8"/>
<dbReference type="Proteomes" id="UP000292282">
    <property type="component" value="Unassembled WGS sequence"/>
</dbReference>
<evidence type="ECO:0000256" key="1">
    <source>
        <dbReference type="SAM" id="SignalP"/>
    </source>
</evidence>
<organism evidence="2 3">
    <name type="scientific">Hamiltosporidium tvaerminnensis</name>
    <dbReference type="NCBI Taxonomy" id="1176355"/>
    <lineage>
        <taxon>Eukaryota</taxon>
        <taxon>Fungi</taxon>
        <taxon>Fungi incertae sedis</taxon>
        <taxon>Microsporidia</taxon>
        <taxon>Dubosqiidae</taxon>
        <taxon>Hamiltosporidium</taxon>
    </lineage>
</organism>
<comment type="caution">
    <text evidence="2">The sequence shown here is derived from an EMBL/GenBank/DDBJ whole genome shotgun (WGS) entry which is preliminary data.</text>
</comment>
<protein>
    <submittedName>
        <fullName evidence="2">Uncharacterized protein</fullName>
    </submittedName>
</protein>
<keyword evidence="1" id="KW-0732">Signal</keyword>
<reference evidence="2 3" key="1">
    <citation type="submission" date="2017-12" db="EMBL/GenBank/DDBJ databases">
        <authorList>
            <person name="Pombert J.-F."/>
            <person name="Haag K.L."/>
            <person name="Ebert D."/>
        </authorList>
    </citation>
    <scope>NUCLEOTIDE SEQUENCE [LARGE SCALE GENOMIC DNA]</scope>
    <source>
        <strain evidence="2">IL-G-3</strain>
    </source>
</reference>
<sequence>MLLSQLMNLYIFLILWRTIFSTIKPIEKTNYNVDKVYEILCKEVYRQYRKRVLEMDYVFEYDFLILEMIPMFVDECDLEVFSYLYQKQLESTFLHFIYLIKDQDSFFELKTYFLFKIIENHVHFNTKDKYCIKIDSILYFCKKQLNFGIFENFKKNRYVFTFLNRLLNYLNCIIKLMCKKHNIIIFKSISESQWCESFTLKNFLLSLLVQNETTIDCDYSILITKNKKNKISVPFNIANMLKNTFTSMFYLDRSFSSLEKFENGALPPIFIHSMNHTLKIYDRNIVSLNILTRLNLFEINVSQFNSKAEKESKTKNTKYFCTYKFLNLDISIYLIKPKIRKNKNKDTKSDKNILKIAVKSLFEPSSLEFNFYYNEKNSSITEIICIGTCENFQSNYSIKEKLNFILRYLNSMQTLYPENYIFSPIEKRTHLF</sequence>
<evidence type="ECO:0000313" key="2">
    <source>
        <dbReference type="EMBL" id="TBU13506.1"/>
    </source>
</evidence>